<keyword evidence="3" id="KW-1185">Reference proteome</keyword>
<keyword evidence="2" id="KW-0808">Transferase</keyword>
<sequence>MDITDTSTVTTTVASTASGEGSRGSFRAMPGAQVSDDAAVGAGTTVWELAQVREGAVVGTECVIGRGAYVGAGVRTGARCKVQNHALLYEPAELADGVFVGPAVVLTNDRAPRAVDPDGTLKRAGDWHAVGVTVDEGASLGARAVCVAPVRIGRWAMVAAGAVVTSDVPDFALVVGVPARRIGWVGRAGVRLRAVPDRPGVWECPTTGERYEERAADSAEGAVGAVGAVGAAVTLRESGPAGCSAG</sequence>
<dbReference type="InterPro" id="IPR001451">
    <property type="entry name" value="Hexapep"/>
</dbReference>
<dbReference type="InterPro" id="IPR050179">
    <property type="entry name" value="Trans_hexapeptide_repeat"/>
</dbReference>
<organism evidence="2 3">
    <name type="scientific">Streptomyces diacarni</name>
    <dbReference type="NCBI Taxonomy" id="2800381"/>
    <lineage>
        <taxon>Bacteria</taxon>
        <taxon>Bacillati</taxon>
        <taxon>Actinomycetota</taxon>
        <taxon>Actinomycetes</taxon>
        <taxon>Kitasatosporales</taxon>
        <taxon>Streptomycetaceae</taxon>
        <taxon>Streptomyces</taxon>
    </lineage>
</organism>
<dbReference type="PANTHER" id="PTHR43300">
    <property type="entry name" value="ACETYLTRANSFERASE"/>
    <property type="match status" value="1"/>
</dbReference>
<dbReference type="Gene3D" id="2.160.10.10">
    <property type="entry name" value="Hexapeptide repeat proteins"/>
    <property type="match status" value="1"/>
</dbReference>
<evidence type="ECO:0000313" key="2">
    <source>
        <dbReference type="EMBL" id="RCG16230.1"/>
    </source>
</evidence>
<dbReference type="AlphaFoldDB" id="A0A367EG89"/>
<gene>
    <name evidence="2" type="ORF">DTL70_28775</name>
</gene>
<dbReference type="PANTHER" id="PTHR43300:SF4">
    <property type="entry name" value="ACYL-[ACYL-CARRIER-PROTEIN]--UDP-N-ACETYLGLUCOSAMINE O-ACYLTRANSFERASE"/>
    <property type="match status" value="1"/>
</dbReference>
<dbReference type="Pfam" id="PF14602">
    <property type="entry name" value="Hexapep_2"/>
    <property type="match status" value="2"/>
</dbReference>
<feature type="compositionally biased region" description="Low complexity" evidence="1">
    <location>
        <begin position="1"/>
        <end position="18"/>
    </location>
</feature>
<evidence type="ECO:0000313" key="3">
    <source>
        <dbReference type="Proteomes" id="UP000252914"/>
    </source>
</evidence>
<comment type="caution">
    <text evidence="2">The sequence shown here is derived from an EMBL/GenBank/DDBJ whole genome shotgun (WGS) entry which is preliminary data.</text>
</comment>
<dbReference type="CDD" id="cd03358">
    <property type="entry name" value="LbH_WxcM_N_like"/>
    <property type="match status" value="1"/>
</dbReference>
<name>A0A367EG89_9ACTN</name>
<dbReference type="SUPFAM" id="SSF51161">
    <property type="entry name" value="Trimeric LpxA-like enzymes"/>
    <property type="match status" value="1"/>
</dbReference>
<dbReference type="EMBL" id="QOIN01000061">
    <property type="protein sequence ID" value="RCG16230.1"/>
    <property type="molecule type" value="Genomic_DNA"/>
</dbReference>
<dbReference type="GO" id="GO:0016740">
    <property type="term" value="F:transferase activity"/>
    <property type="evidence" value="ECO:0007669"/>
    <property type="project" value="UniProtKB-KW"/>
</dbReference>
<reference evidence="2 3" key="1">
    <citation type="submission" date="2018-06" db="EMBL/GenBank/DDBJ databases">
        <title>Streptomyces reniochalinae sp. nov. and Streptomyces diacarnus sp. nov. from marine sponges.</title>
        <authorList>
            <person name="Li L."/>
        </authorList>
    </citation>
    <scope>NUCLEOTIDE SEQUENCE [LARGE SCALE GENOMIC DNA]</scope>
    <source>
        <strain evidence="2 3">LHW51701</strain>
    </source>
</reference>
<proteinExistence type="predicted"/>
<dbReference type="Proteomes" id="UP000252914">
    <property type="component" value="Unassembled WGS sequence"/>
</dbReference>
<protein>
    <submittedName>
        <fullName evidence="2">N-acetyltransferase</fullName>
    </submittedName>
</protein>
<dbReference type="InterPro" id="IPR011004">
    <property type="entry name" value="Trimer_LpxA-like_sf"/>
</dbReference>
<evidence type="ECO:0000256" key="1">
    <source>
        <dbReference type="SAM" id="MobiDB-lite"/>
    </source>
</evidence>
<feature type="region of interest" description="Disordered" evidence="1">
    <location>
        <begin position="1"/>
        <end position="26"/>
    </location>
</feature>
<accession>A0A367EG89</accession>